<dbReference type="KEGG" id="care:LT85_2800"/>
<accession>A0A0A1FB33</accession>
<dbReference type="HOGENOM" id="CLU_100715_7_3_4"/>
<organism evidence="2 3">
    <name type="scientific">Collimonas arenae</name>
    <dbReference type="NCBI Taxonomy" id="279058"/>
    <lineage>
        <taxon>Bacteria</taxon>
        <taxon>Pseudomonadati</taxon>
        <taxon>Pseudomonadota</taxon>
        <taxon>Betaproteobacteria</taxon>
        <taxon>Burkholderiales</taxon>
        <taxon>Oxalobacteraceae</taxon>
        <taxon>Collimonas</taxon>
    </lineage>
</organism>
<dbReference type="CDD" id="cd00448">
    <property type="entry name" value="YjgF_YER057c_UK114_family"/>
    <property type="match status" value="1"/>
</dbReference>
<dbReference type="AlphaFoldDB" id="A0A0A1FB33"/>
<dbReference type="SUPFAM" id="SSF55298">
    <property type="entry name" value="YjgF-like"/>
    <property type="match status" value="1"/>
</dbReference>
<dbReference type="Gene3D" id="3.30.1330.40">
    <property type="entry name" value="RutC-like"/>
    <property type="match status" value="1"/>
</dbReference>
<dbReference type="PANTHER" id="PTHR11803:SF58">
    <property type="entry name" value="PROTEIN HMF1-RELATED"/>
    <property type="match status" value="1"/>
</dbReference>
<evidence type="ECO:0000313" key="2">
    <source>
        <dbReference type="EMBL" id="AIY41958.1"/>
    </source>
</evidence>
<dbReference type="InterPro" id="IPR006175">
    <property type="entry name" value="YjgF/YER057c/UK114"/>
</dbReference>
<sequence length="130" mass="14042">MPQIIETGLPAPSQPFSWATHANGIMYTTHGPVDADGRIAGADITAQAVLTFDNLAMTIAASGAALEDVVQVLIYMRAAQDMPAIDAVYRKYFSKPYPNRSSVAVQGFVHPEMRIEVIAYVRIPPQPAQA</sequence>
<keyword evidence="3" id="KW-1185">Reference proteome</keyword>
<dbReference type="InterPro" id="IPR035959">
    <property type="entry name" value="RutC-like_sf"/>
</dbReference>
<dbReference type="GO" id="GO:0019239">
    <property type="term" value="F:deaminase activity"/>
    <property type="evidence" value="ECO:0007669"/>
    <property type="project" value="TreeGrafter"/>
</dbReference>
<dbReference type="RefSeq" id="WP_038489693.1">
    <property type="nucleotide sequence ID" value="NZ_CP009962.1"/>
</dbReference>
<dbReference type="Proteomes" id="UP000030302">
    <property type="component" value="Chromosome"/>
</dbReference>
<comment type="similarity">
    <text evidence="1">Belongs to the RutC family.</text>
</comment>
<name>A0A0A1FB33_9BURK</name>
<proteinExistence type="inferred from homology"/>
<evidence type="ECO:0000256" key="1">
    <source>
        <dbReference type="ARBA" id="ARBA00010552"/>
    </source>
</evidence>
<reference evidence="3" key="1">
    <citation type="journal article" date="2014" name="Soil Biol. Biochem.">
        <title>Structure and function of bacterial communities in ageing soils: Insights from the Mendocino ecological staircase.</title>
        <authorList>
            <person name="Uroz S."/>
            <person name="Tech J.J."/>
            <person name="Sawaya N.A."/>
            <person name="Frey-Klett P."/>
            <person name="Leveau J.H.J."/>
        </authorList>
    </citation>
    <scope>NUCLEOTIDE SEQUENCE [LARGE SCALE GENOMIC DNA]</scope>
    <source>
        <strain evidence="3">Cal35</strain>
    </source>
</reference>
<dbReference type="OrthoDB" id="9808943at2"/>
<evidence type="ECO:0000313" key="3">
    <source>
        <dbReference type="Proteomes" id="UP000030302"/>
    </source>
</evidence>
<gene>
    <name evidence="2" type="ORF">LT85_2800</name>
</gene>
<dbReference type="EMBL" id="CP009962">
    <property type="protein sequence ID" value="AIY41958.1"/>
    <property type="molecule type" value="Genomic_DNA"/>
</dbReference>
<dbReference type="Pfam" id="PF01042">
    <property type="entry name" value="Ribonuc_L-PSP"/>
    <property type="match status" value="1"/>
</dbReference>
<dbReference type="STRING" id="279058.LT85_2800"/>
<dbReference type="GO" id="GO:0005829">
    <property type="term" value="C:cytosol"/>
    <property type="evidence" value="ECO:0007669"/>
    <property type="project" value="TreeGrafter"/>
</dbReference>
<dbReference type="PANTHER" id="PTHR11803">
    <property type="entry name" value="2-IMINOBUTANOATE/2-IMINOPROPANOATE DEAMINASE RIDA"/>
    <property type="match status" value="1"/>
</dbReference>
<protein>
    <submittedName>
        <fullName evidence="2">Putative translation initiation inhibitor</fullName>
    </submittedName>
</protein>